<dbReference type="InParanoid" id="C8XH92"/>
<dbReference type="OrthoDB" id="9027184at2"/>
<dbReference type="InterPro" id="IPR011749">
    <property type="entry name" value="CHP02243"/>
</dbReference>
<sequence>MVLPAPNLDDRHFQDLVDDAKRLVQQRCPEWTDHNVSDPGVTLIEAFAQMVDQLIYRLNRVPDRHYIKFLELIGVELRPPAAARGKVTFWLSAPQPQTVVVRRETEVATPRTDVADPVVFSTIKDLDIVPCSFERAGAMAAGGEAVDHSVALRSGGEFECFQSSPQPGDCLLIGLSNAVPSCAIVLRMDCRVRGVGVRPDWPPLIWEAWTGSGWAPCDVDRDDTGGMNKAGDVVLHVPETHETSILARNRAGWIRCRLLEPEEGQPTYTASPRILSVSAFTIGGTARMVHAQVVRNEDLGVSDGTPGQRFALQRRPVVPWEEPGVLQVIDDDGVAEWAPAEHFAEADPDEKCFHIDAFAGEVQFGPAVRQGDGTLRQYGAVPPKGAHLRLSVYRTGGGVRGNIATGQVRVLKTSVPYVARVENRTPAVGGARAEDIEDAKLRGPLVLRSRGRAVTAEDYVELTKQVAPEIARVHCLGVDGGGVRVLVVPFVATDEVGRIRRDDLAPLPESLSRIAGYLDERRLVGTRLVIEPPEYQGVTAVISVRARARYRPEEVRKEVLTAIYRLFDPLHGGPEGTGWPLGRAVQAHEVNATLARIPGVDMAEEVNVQLFPADAATGRRGSSAQRIPLAPTALVFSYEHQVRVRGT</sequence>
<dbReference type="Proteomes" id="UP000002218">
    <property type="component" value="Chromosome"/>
</dbReference>
<keyword evidence="2" id="KW-1185">Reference proteome</keyword>
<proteinExistence type="predicted"/>
<name>C8XH92_NAKMY</name>
<dbReference type="NCBIfam" id="TIGR02243">
    <property type="entry name" value="putative baseplate assembly protein"/>
    <property type="match status" value="1"/>
</dbReference>
<evidence type="ECO:0000313" key="1">
    <source>
        <dbReference type="EMBL" id="ACV78298.1"/>
    </source>
</evidence>
<dbReference type="AlphaFoldDB" id="C8XH92"/>
<reference evidence="2" key="1">
    <citation type="submission" date="2009-09" db="EMBL/GenBank/DDBJ databases">
        <title>The complete genome of Nakamurella multipartita DSM 44233.</title>
        <authorList>
            <consortium name="US DOE Joint Genome Institute (JGI-PGF)"/>
            <person name="Lucas S."/>
            <person name="Copeland A."/>
            <person name="Lapidus A."/>
            <person name="Glavina del Rio T."/>
            <person name="Dalin E."/>
            <person name="Tice H."/>
            <person name="Bruce D."/>
            <person name="Goodwin L."/>
            <person name="Pitluck S."/>
            <person name="Kyrpides N."/>
            <person name="Mavromatis K."/>
            <person name="Ivanova N."/>
            <person name="Ovchinnikova G."/>
            <person name="Sims D."/>
            <person name="Meincke L."/>
            <person name="Brettin T."/>
            <person name="Detter J.C."/>
            <person name="Han C."/>
            <person name="Larimer F."/>
            <person name="Land M."/>
            <person name="Hauser L."/>
            <person name="Markowitz V."/>
            <person name="Cheng J.-F."/>
            <person name="Hugenholtz P."/>
            <person name="Woyke T."/>
            <person name="Wu D."/>
            <person name="Klenk H.-P."/>
            <person name="Eisen J.A."/>
        </authorList>
    </citation>
    <scope>NUCLEOTIDE SEQUENCE [LARGE SCALE GENOMIC DNA]</scope>
    <source>
        <strain evidence="2">ATCC 700099 / DSM 44233 / CIP 104796 / JCM 9543 / NBRC 105858 / Y-104</strain>
    </source>
</reference>
<protein>
    <submittedName>
        <fullName evidence="1">Uncharacterized protein</fullName>
    </submittedName>
</protein>
<gene>
    <name evidence="1" type="ordered locus">Namu_1909</name>
</gene>
<reference evidence="1 2" key="2">
    <citation type="journal article" date="2010" name="Stand. Genomic Sci.">
        <title>Complete genome sequence of Nakamurella multipartita type strain (Y-104).</title>
        <authorList>
            <person name="Tice H."/>
            <person name="Mayilraj S."/>
            <person name="Sims D."/>
            <person name="Lapidus A."/>
            <person name="Nolan M."/>
            <person name="Lucas S."/>
            <person name="Glavina Del Rio T."/>
            <person name="Copeland A."/>
            <person name="Cheng J.F."/>
            <person name="Meincke L."/>
            <person name="Bruce D."/>
            <person name="Goodwin L."/>
            <person name="Pitluck S."/>
            <person name="Ivanova N."/>
            <person name="Mavromatis K."/>
            <person name="Ovchinnikova G."/>
            <person name="Pati A."/>
            <person name="Chen A."/>
            <person name="Palaniappan K."/>
            <person name="Land M."/>
            <person name="Hauser L."/>
            <person name="Chang Y.J."/>
            <person name="Jeffries C.D."/>
            <person name="Detter J.C."/>
            <person name="Brettin T."/>
            <person name="Rohde M."/>
            <person name="Goker M."/>
            <person name="Bristow J."/>
            <person name="Eisen J.A."/>
            <person name="Markowitz V."/>
            <person name="Hugenholtz P."/>
            <person name="Kyrpides N.C."/>
            <person name="Klenk H.P."/>
            <person name="Chen F."/>
        </authorList>
    </citation>
    <scope>NUCLEOTIDE SEQUENCE [LARGE SCALE GENOMIC DNA]</scope>
    <source>
        <strain evidence="2">ATCC 700099 / DSM 44233 / CIP 104796 / JCM 9543 / NBRC 105858 / Y-104</strain>
    </source>
</reference>
<evidence type="ECO:0000313" key="2">
    <source>
        <dbReference type="Proteomes" id="UP000002218"/>
    </source>
</evidence>
<organism evidence="1 2">
    <name type="scientific">Nakamurella multipartita (strain ATCC 700099 / DSM 44233 / CIP 104796 / JCM 9543 / NBRC 105858 / Y-104)</name>
    <name type="common">Microsphaera multipartita</name>
    <dbReference type="NCBI Taxonomy" id="479431"/>
    <lineage>
        <taxon>Bacteria</taxon>
        <taxon>Bacillati</taxon>
        <taxon>Actinomycetota</taxon>
        <taxon>Actinomycetes</taxon>
        <taxon>Nakamurellales</taxon>
        <taxon>Nakamurellaceae</taxon>
        <taxon>Nakamurella</taxon>
    </lineage>
</organism>
<dbReference type="eggNOG" id="COG3299">
    <property type="taxonomic scope" value="Bacteria"/>
</dbReference>
<dbReference type="EMBL" id="CP001737">
    <property type="protein sequence ID" value="ACV78298.1"/>
    <property type="molecule type" value="Genomic_DNA"/>
</dbReference>
<dbReference type="STRING" id="479431.Namu_1909"/>
<accession>C8XH92</accession>
<dbReference type="HOGENOM" id="CLU_024495_0_0_11"/>
<dbReference type="KEGG" id="nml:Namu_1909"/>
<dbReference type="RefSeq" id="WP_015747199.1">
    <property type="nucleotide sequence ID" value="NC_013235.1"/>
</dbReference>